<evidence type="ECO:0000313" key="9">
    <source>
        <dbReference type="EMBL" id="KAF9961122.1"/>
    </source>
</evidence>
<feature type="chain" id="PRO_5040140418" description="carbonic anhydrase" evidence="7">
    <location>
        <begin position="26"/>
        <end position="288"/>
    </location>
</feature>
<evidence type="ECO:0000256" key="2">
    <source>
        <dbReference type="ARBA" id="ARBA00012925"/>
    </source>
</evidence>
<reference evidence="9" key="1">
    <citation type="journal article" date="2020" name="Fungal Divers.">
        <title>Resolving the Mortierellaceae phylogeny through synthesis of multi-gene phylogenetics and phylogenomics.</title>
        <authorList>
            <person name="Vandepol N."/>
            <person name="Liber J."/>
            <person name="Desiro A."/>
            <person name="Na H."/>
            <person name="Kennedy M."/>
            <person name="Barry K."/>
            <person name="Grigoriev I.V."/>
            <person name="Miller A.N."/>
            <person name="O'Donnell K."/>
            <person name="Stajich J.E."/>
            <person name="Bonito G."/>
        </authorList>
    </citation>
    <scope>NUCLEOTIDE SEQUENCE</scope>
    <source>
        <strain evidence="9">CK1249</strain>
    </source>
</reference>
<dbReference type="PROSITE" id="PS51144">
    <property type="entry name" value="ALPHA_CA_2"/>
    <property type="match status" value="1"/>
</dbReference>
<keyword evidence="3" id="KW-0479">Metal-binding</keyword>
<keyword evidence="4" id="KW-0862">Zinc</keyword>
<dbReference type="GO" id="GO:0004089">
    <property type="term" value="F:carbonate dehydratase activity"/>
    <property type="evidence" value="ECO:0007669"/>
    <property type="project" value="UniProtKB-EC"/>
</dbReference>
<dbReference type="PANTHER" id="PTHR18952">
    <property type="entry name" value="CARBONIC ANHYDRASE"/>
    <property type="match status" value="1"/>
</dbReference>
<dbReference type="EC" id="4.2.1.1" evidence="2"/>
<feature type="domain" description="Alpha-carbonic anhydrase" evidence="8">
    <location>
        <begin position="27"/>
        <end position="288"/>
    </location>
</feature>
<dbReference type="OrthoDB" id="429145at2759"/>
<comment type="catalytic activity">
    <reaction evidence="6">
        <text>hydrogencarbonate + H(+) = CO2 + H2O</text>
        <dbReference type="Rhea" id="RHEA:10748"/>
        <dbReference type="ChEBI" id="CHEBI:15377"/>
        <dbReference type="ChEBI" id="CHEBI:15378"/>
        <dbReference type="ChEBI" id="CHEBI:16526"/>
        <dbReference type="ChEBI" id="CHEBI:17544"/>
        <dbReference type="EC" id="4.2.1.1"/>
    </reaction>
</comment>
<name>A0A9P6M1K4_MORAP</name>
<evidence type="ECO:0000259" key="8">
    <source>
        <dbReference type="PROSITE" id="PS51144"/>
    </source>
</evidence>
<dbReference type="InterPro" id="IPR041891">
    <property type="entry name" value="Alpha_CA_prokaryot-like"/>
</dbReference>
<dbReference type="GO" id="GO:0008270">
    <property type="term" value="F:zinc ion binding"/>
    <property type="evidence" value="ECO:0007669"/>
    <property type="project" value="InterPro"/>
</dbReference>
<dbReference type="EMBL" id="JAAAHY010000596">
    <property type="protein sequence ID" value="KAF9961122.1"/>
    <property type="molecule type" value="Genomic_DNA"/>
</dbReference>
<evidence type="ECO:0000256" key="7">
    <source>
        <dbReference type="SAM" id="SignalP"/>
    </source>
</evidence>
<evidence type="ECO:0000256" key="5">
    <source>
        <dbReference type="ARBA" id="ARBA00023239"/>
    </source>
</evidence>
<proteinExistence type="inferred from homology"/>
<evidence type="ECO:0000313" key="10">
    <source>
        <dbReference type="Proteomes" id="UP000738359"/>
    </source>
</evidence>
<evidence type="ECO:0000256" key="3">
    <source>
        <dbReference type="ARBA" id="ARBA00022723"/>
    </source>
</evidence>
<evidence type="ECO:0000256" key="4">
    <source>
        <dbReference type="ARBA" id="ARBA00022833"/>
    </source>
</evidence>
<evidence type="ECO:0000256" key="1">
    <source>
        <dbReference type="ARBA" id="ARBA00010718"/>
    </source>
</evidence>
<sequence length="288" mass="31723">MRVFLGNVVKTLAILIVTISCFSNAGNPWNYGAGPDGHVHWGLVDPSYVTCDKGMQQSPIDINDETLGSFVTATVAPLAYDYSPIKDAVAHWNGHAVEVDWVSNDASHNSSITIRGKQYNLVQFHFHTPSEHRVYGKHADAELHMVHRSPEDGALAVVAVLLHARKPNMPFFQFLTDLDGKVARTQGRTTNANQPRPTDATSIDVNLRSVNLLPLIKAIGNFGPRWEYSGSLTTPPCSENVAWSVMQRSFPIGLQQLRAAVDLEGFNARETNVNSRIKPTNTKRTIIA</sequence>
<dbReference type="CDD" id="cd03124">
    <property type="entry name" value="alpha_CA_prokaryotic_like"/>
    <property type="match status" value="1"/>
</dbReference>
<gene>
    <name evidence="9" type="ORF">BGZ70_008358</name>
</gene>
<keyword evidence="7" id="KW-0732">Signal</keyword>
<keyword evidence="10" id="KW-1185">Reference proteome</keyword>
<dbReference type="Gene3D" id="3.10.200.10">
    <property type="entry name" value="Alpha carbonic anhydrase"/>
    <property type="match status" value="1"/>
</dbReference>
<dbReference type="PROSITE" id="PS51257">
    <property type="entry name" value="PROKAR_LIPOPROTEIN"/>
    <property type="match status" value="1"/>
</dbReference>
<dbReference type="Pfam" id="PF00194">
    <property type="entry name" value="Carb_anhydrase"/>
    <property type="match status" value="1"/>
</dbReference>
<dbReference type="SUPFAM" id="SSF51069">
    <property type="entry name" value="Carbonic anhydrase"/>
    <property type="match status" value="1"/>
</dbReference>
<comment type="similarity">
    <text evidence="1">Belongs to the alpha-carbonic anhydrase family.</text>
</comment>
<protein>
    <recommendedName>
        <fullName evidence="2">carbonic anhydrase</fullName>
        <ecNumber evidence="2">4.2.1.1</ecNumber>
    </recommendedName>
</protein>
<keyword evidence="5" id="KW-0456">Lyase</keyword>
<evidence type="ECO:0000256" key="6">
    <source>
        <dbReference type="ARBA" id="ARBA00048348"/>
    </source>
</evidence>
<dbReference type="Proteomes" id="UP000738359">
    <property type="component" value="Unassembled WGS sequence"/>
</dbReference>
<feature type="signal peptide" evidence="7">
    <location>
        <begin position="1"/>
        <end position="25"/>
    </location>
</feature>
<organism evidence="9 10">
    <name type="scientific">Mortierella alpina</name>
    <name type="common">Oleaginous fungus</name>
    <name type="synonym">Mortierella renispora</name>
    <dbReference type="NCBI Taxonomy" id="64518"/>
    <lineage>
        <taxon>Eukaryota</taxon>
        <taxon>Fungi</taxon>
        <taxon>Fungi incertae sedis</taxon>
        <taxon>Mucoromycota</taxon>
        <taxon>Mortierellomycotina</taxon>
        <taxon>Mortierellomycetes</taxon>
        <taxon>Mortierellales</taxon>
        <taxon>Mortierellaceae</taxon>
        <taxon>Mortierella</taxon>
    </lineage>
</organism>
<dbReference type="SMART" id="SM01057">
    <property type="entry name" value="Carb_anhydrase"/>
    <property type="match status" value="1"/>
</dbReference>
<dbReference type="InterPro" id="IPR036398">
    <property type="entry name" value="CA_dom_sf"/>
</dbReference>
<accession>A0A9P6M1K4</accession>
<dbReference type="InterPro" id="IPR001148">
    <property type="entry name" value="CA_dom"/>
</dbReference>
<dbReference type="AlphaFoldDB" id="A0A9P6M1K4"/>
<dbReference type="PANTHER" id="PTHR18952:SF265">
    <property type="entry name" value="CARBONIC ANHYDRASE"/>
    <property type="match status" value="1"/>
</dbReference>
<comment type="caution">
    <text evidence="9">The sequence shown here is derived from an EMBL/GenBank/DDBJ whole genome shotgun (WGS) entry which is preliminary data.</text>
</comment>
<dbReference type="InterPro" id="IPR023561">
    <property type="entry name" value="Carbonic_anhydrase_a-class"/>
</dbReference>